<feature type="transmembrane region" description="Helical" evidence="1">
    <location>
        <begin position="47"/>
        <end position="80"/>
    </location>
</feature>
<name>A0A9N7NLY4_STRHE</name>
<dbReference type="Proteomes" id="UP001153555">
    <property type="component" value="Unassembled WGS sequence"/>
</dbReference>
<organism evidence="2 3">
    <name type="scientific">Striga hermonthica</name>
    <name type="common">Purple witchweed</name>
    <name type="synonym">Buchnera hermonthica</name>
    <dbReference type="NCBI Taxonomy" id="68872"/>
    <lineage>
        <taxon>Eukaryota</taxon>
        <taxon>Viridiplantae</taxon>
        <taxon>Streptophyta</taxon>
        <taxon>Embryophyta</taxon>
        <taxon>Tracheophyta</taxon>
        <taxon>Spermatophyta</taxon>
        <taxon>Magnoliopsida</taxon>
        <taxon>eudicotyledons</taxon>
        <taxon>Gunneridae</taxon>
        <taxon>Pentapetalae</taxon>
        <taxon>asterids</taxon>
        <taxon>lamiids</taxon>
        <taxon>Lamiales</taxon>
        <taxon>Orobanchaceae</taxon>
        <taxon>Buchnereae</taxon>
        <taxon>Striga</taxon>
    </lineage>
</organism>
<keyword evidence="3" id="KW-1185">Reference proteome</keyword>
<dbReference type="EMBL" id="CACSLK010027837">
    <property type="protein sequence ID" value="CAA0832923.1"/>
    <property type="molecule type" value="Genomic_DNA"/>
</dbReference>
<evidence type="ECO:0000313" key="2">
    <source>
        <dbReference type="EMBL" id="CAA0832923.1"/>
    </source>
</evidence>
<evidence type="ECO:0000313" key="3">
    <source>
        <dbReference type="Proteomes" id="UP001153555"/>
    </source>
</evidence>
<dbReference type="OrthoDB" id="675983at2759"/>
<gene>
    <name evidence="2" type="ORF">SHERM_28197</name>
</gene>
<reference evidence="2" key="1">
    <citation type="submission" date="2019-12" db="EMBL/GenBank/DDBJ databases">
        <authorList>
            <person name="Scholes J."/>
        </authorList>
    </citation>
    <scope>NUCLEOTIDE SEQUENCE</scope>
</reference>
<evidence type="ECO:0008006" key="4">
    <source>
        <dbReference type="Google" id="ProtNLM"/>
    </source>
</evidence>
<comment type="caution">
    <text evidence="2">The sequence shown here is derived from an EMBL/GenBank/DDBJ whole genome shotgun (WGS) entry which is preliminary data.</text>
</comment>
<dbReference type="PANTHER" id="PTHR33726:SF3">
    <property type="entry name" value="TRANSMEMBRANE PROTEIN"/>
    <property type="match status" value="1"/>
</dbReference>
<dbReference type="AlphaFoldDB" id="A0A9N7NLY4"/>
<evidence type="ECO:0000256" key="1">
    <source>
        <dbReference type="SAM" id="Phobius"/>
    </source>
</evidence>
<accession>A0A9N7NLY4</accession>
<sequence length="94" mass="11101">MNKRASSFAYFFKRLNTKGGDGGRARRWKLRTSAGFRWKGRINLRYWVVDVFVFKIISVLEAVVLLAKLCFFFLCFAFLWKDGVNCVDFEWVSE</sequence>
<protein>
    <recommendedName>
        <fullName evidence="4">Transmembrane protein</fullName>
    </recommendedName>
</protein>
<keyword evidence="1" id="KW-1133">Transmembrane helix</keyword>
<keyword evidence="1" id="KW-0812">Transmembrane</keyword>
<dbReference type="PANTHER" id="PTHR33726">
    <property type="entry name" value="TRANSMEMBRANE PROTEIN"/>
    <property type="match status" value="1"/>
</dbReference>
<proteinExistence type="predicted"/>
<keyword evidence="1" id="KW-0472">Membrane</keyword>